<keyword evidence="3" id="KW-1185">Reference proteome</keyword>
<dbReference type="AlphaFoldDB" id="A0A5N5I4J2"/>
<proteinExistence type="predicted"/>
<comment type="caution">
    <text evidence="2">The sequence shown here is derived from an EMBL/GenBank/DDBJ whole genome shotgun (WGS) entry which is preliminary data.</text>
</comment>
<gene>
    <name evidence="2" type="ORF">D8674_025610</name>
</gene>
<organism evidence="2 3">
    <name type="scientific">Pyrus ussuriensis x Pyrus communis</name>
    <dbReference type="NCBI Taxonomy" id="2448454"/>
    <lineage>
        <taxon>Eukaryota</taxon>
        <taxon>Viridiplantae</taxon>
        <taxon>Streptophyta</taxon>
        <taxon>Embryophyta</taxon>
        <taxon>Tracheophyta</taxon>
        <taxon>Spermatophyta</taxon>
        <taxon>Magnoliopsida</taxon>
        <taxon>eudicotyledons</taxon>
        <taxon>Gunneridae</taxon>
        <taxon>Pentapetalae</taxon>
        <taxon>rosids</taxon>
        <taxon>fabids</taxon>
        <taxon>Rosales</taxon>
        <taxon>Rosaceae</taxon>
        <taxon>Amygdaloideae</taxon>
        <taxon>Maleae</taxon>
        <taxon>Pyrus</taxon>
    </lineage>
</organism>
<sequence length="78" mass="8643">MHTLLTLRPPLPSSSLRLLLPLQLSTQHALPLPHPVLFSRTVKEEVPRAPPMLLRRASTESSTSLGMTTADKLKRPGR</sequence>
<reference evidence="2 3" key="1">
    <citation type="submission" date="2019-09" db="EMBL/GenBank/DDBJ databases">
        <authorList>
            <person name="Ou C."/>
        </authorList>
    </citation>
    <scope>NUCLEOTIDE SEQUENCE [LARGE SCALE GENOMIC DNA]</scope>
    <source>
        <strain evidence="2">S2</strain>
        <tissue evidence="2">Leaf</tissue>
    </source>
</reference>
<evidence type="ECO:0000313" key="2">
    <source>
        <dbReference type="EMBL" id="KAB2635076.1"/>
    </source>
</evidence>
<evidence type="ECO:0000313" key="3">
    <source>
        <dbReference type="Proteomes" id="UP000327157"/>
    </source>
</evidence>
<reference evidence="3" key="2">
    <citation type="submission" date="2019-10" db="EMBL/GenBank/DDBJ databases">
        <title>A de novo genome assembly of a pear dwarfing rootstock.</title>
        <authorList>
            <person name="Wang F."/>
            <person name="Wang J."/>
            <person name="Li S."/>
            <person name="Zhang Y."/>
            <person name="Fang M."/>
            <person name="Ma L."/>
            <person name="Zhao Y."/>
            <person name="Jiang S."/>
        </authorList>
    </citation>
    <scope>NUCLEOTIDE SEQUENCE [LARGE SCALE GENOMIC DNA]</scope>
</reference>
<protein>
    <submittedName>
        <fullName evidence="2">Uncharacterized protein</fullName>
    </submittedName>
</protein>
<accession>A0A5N5I4J2</accession>
<feature type="region of interest" description="Disordered" evidence="1">
    <location>
        <begin position="55"/>
        <end position="78"/>
    </location>
</feature>
<name>A0A5N5I4J2_9ROSA</name>
<reference evidence="2 3" key="3">
    <citation type="submission" date="2019-11" db="EMBL/GenBank/DDBJ databases">
        <title>A de novo genome assembly of a pear dwarfing rootstock.</title>
        <authorList>
            <person name="Wang F."/>
            <person name="Wang J."/>
            <person name="Li S."/>
            <person name="Zhang Y."/>
            <person name="Fang M."/>
            <person name="Ma L."/>
            <person name="Zhao Y."/>
            <person name="Jiang S."/>
        </authorList>
    </citation>
    <scope>NUCLEOTIDE SEQUENCE [LARGE SCALE GENOMIC DNA]</scope>
    <source>
        <strain evidence="2">S2</strain>
        <tissue evidence="2">Leaf</tissue>
    </source>
</reference>
<dbReference type="EMBL" id="SMOL01000004">
    <property type="protein sequence ID" value="KAB2635076.1"/>
    <property type="molecule type" value="Genomic_DNA"/>
</dbReference>
<dbReference type="Proteomes" id="UP000327157">
    <property type="component" value="Chromosome 5"/>
</dbReference>
<evidence type="ECO:0000256" key="1">
    <source>
        <dbReference type="SAM" id="MobiDB-lite"/>
    </source>
</evidence>